<accession>A0A9X4GGA3</accession>
<keyword evidence="2" id="KW-0843">Virulence</keyword>
<dbReference type="Pfam" id="PF12951">
    <property type="entry name" value="PATR"/>
    <property type="match status" value="1"/>
</dbReference>
<evidence type="ECO:0000313" key="6">
    <source>
        <dbReference type="Proteomes" id="UP001147005"/>
    </source>
</evidence>
<dbReference type="Gene3D" id="2.160.20.20">
    <property type="match status" value="2"/>
</dbReference>
<dbReference type="SUPFAM" id="SSF51126">
    <property type="entry name" value="Pectin lyase-like"/>
    <property type="match status" value="2"/>
</dbReference>
<dbReference type="InterPro" id="IPR024973">
    <property type="entry name" value="ESPR"/>
</dbReference>
<dbReference type="InterPro" id="IPR005546">
    <property type="entry name" value="Autotransporte_beta"/>
</dbReference>
<dbReference type="InterPro" id="IPR011050">
    <property type="entry name" value="Pectin_lyase_fold/virulence"/>
</dbReference>
<evidence type="ECO:0000256" key="3">
    <source>
        <dbReference type="SAM" id="MobiDB-lite"/>
    </source>
</evidence>
<evidence type="ECO:0000256" key="2">
    <source>
        <dbReference type="ARBA" id="ARBA00023026"/>
    </source>
</evidence>
<comment type="caution">
    <text evidence="5">The sequence shown here is derived from an EMBL/GenBank/DDBJ whole genome shotgun (WGS) entry which is preliminary data.</text>
</comment>
<evidence type="ECO:0000256" key="1">
    <source>
        <dbReference type="ARBA" id="ARBA00022729"/>
    </source>
</evidence>
<organism evidence="5 6">
    <name type="scientific">Citrobacter portucalensis</name>
    <dbReference type="NCBI Taxonomy" id="1639133"/>
    <lineage>
        <taxon>Bacteria</taxon>
        <taxon>Pseudomonadati</taxon>
        <taxon>Pseudomonadota</taxon>
        <taxon>Gammaproteobacteria</taxon>
        <taxon>Enterobacterales</taxon>
        <taxon>Enterobacteriaceae</taxon>
        <taxon>Citrobacter</taxon>
        <taxon>Citrobacter freundii complex</taxon>
    </lineage>
</organism>
<dbReference type="EMBL" id="JAKIHW010000002">
    <property type="protein sequence ID" value="MDE9616961.1"/>
    <property type="molecule type" value="Genomic_DNA"/>
</dbReference>
<sequence length="1459" mass="152277">MNKCYRIVWNVAKNMFVVTSELSQGDHRVRAIVAGLVLSAIGLTANCVHASDYGPLSGETINLNDGDTVTSVDGTTGIESLSSGGQGVQINGKATINVTGDSGSIGVKLDNSASNNLGNGTQINVTDTGTAKSASTTGLYINNTSPGTNINSENTSINTISEKDAYGINAHTKNATLNVGSNSNIITESQNGNATGVYFYGDNNTLTMDGGLVNVITGATGKAVGIDTYWASGTTLNFGDDTRIELVSGAAGGSALYLGENTLLNANRLNVDFTASEAGTGTIIYGIQTGQNSQINLGENSAISLSSPGGTVYGLLSGSQSHFTANSLDISLTATSTDRSIGTGADIYGNIDFGSDSTITVHGFSEGYGMVVEDYAATTKDNVTATVKANDLTIDVTGEKTEGLRIEGGIVDLGSDSSVSANGTASTIYLTGRGYGEFNANNLTVTTAQSTALTLMSSIHAAVANIGEGSTIDGRNTTGHTTNGIVANTPYSAPTTINFNASAEQRNTIYAVNGYGASAQYSGATINLSNTDIIMSGSNPYGLWAIGDGDFTHAGIINAENLTIDMSGANGSGYGVVVQQGGIVNLTGDTTIITDNGVAIWNPKVSSGSYILPGGTITGTGKMMITGDIVNSGWGYIDLSMDAGSYFAGATSVNESFNAQGIDSILNINLADQSHWLVTDNSTLTTLTNAGTVELVADHAAGTYSTLHVDQLTLEDSSVLDIDLSAAAMASQSDNPLITGGQVNPGGELHITNTGNTLDLKALTSDEQLAEIDTITLVDADSPIVTDFSSISIDPGTLPDYIAISGQVNDLDNTQYELGVGLSWYAGDSTALSTPAHGTFTLDAGQTFTVNRLLEDTSPNATTGWDGKSLTKKGDGTLTLTAKNTWSGTTDIQQGTLWLTESGAIGAEGSKQSVNVEAGATLGGNGVINGAVNNIGLLSFGDSAVPDSQFIVNGNVTNQGAIRSSGTAPGNALIINGDYTGNEGQLSLNASLGDDNSPTDQLIVSGNVNGSTTLYINNVDGVGAYTDQGIEIVDVGGVSSDYAFSLGNQIQIGLYEYRLYEDNESWYLRSKAETPDDPDDDVTPVDPDDGGSDVTPVDPDDGGSDVTPVDPDDGGSDVTPVDPDDGGSDVTPVDPDDDGSDVAPSNPQYRADIGAYLGNQWLARNLQMQTLFDREGSQYRSAEGSVWARIKGGKTDTSAVHGNIDMDSDYTQFQLGDDIATWHDEQQSITFGLMASYLDGSTDSTGNRGADGSQFTATGDIDGYNLGAYATWFSDAQQHRGWYVDSWYQYGFYNNSVENGNVGSTHYDSLAHAISLESGYRYDVNLSSVNTLSLTPQAQVVWQRYQADSVETNGTHIDGQNGDSWTTRLGLRIDSQLSFDDATVRPFAEFNWLHTSDDLTVSFDNATVKQDLPADRSELKVGIQANLNSQWSISAQAAGQTGNNDYQDLNGSLNLRYSW</sequence>
<dbReference type="PANTHER" id="PTHR35037">
    <property type="entry name" value="C-TERMINAL REGION OF AIDA-LIKE PROTEIN"/>
    <property type="match status" value="1"/>
</dbReference>
<protein>
    <submittedName>
        <fullName evidence="5">Autotransporter outer membrane beta-barrel domain-containing protein</fullName>
    </submittedName>
</protein>
<dbReference type="Pfam" id="PF18883">
    <property type="entry name" value="AC_1"/>
    <property type="match status" value="1"/>
</dbReference>
<dbReference type="InterPro" id="IPR012332">
    <property type="entry name" value="Autotransporter_pectin_lyase_C"/>
</dbReference>
<dbReference type="RefSeq" id="WP_275397054.1">
    <property type="nucleotide sequence ID" value="NZ_JAKIHW010000002.1"/>
</dbReference>
<evidence type="ECO:0000259" key="4">
    <source>
        <dbReference type="PROSITE" id="PS51208"/>
    </source>
</evidence>
<dbReference type="GO" id="GO:0019867">
    <property type="term" value="C:outer membrane"/>
    <property type="evidence" value="ECO:0007669"/>
    <property type="project" value="InterPro"/>
</dbReference>
<proteinExistence type="predicted"/>
<dbReference type="SUPFAM" id="SSF103515">
    <property type="entry name" value="Autotransporter"/>
    <property type="match status" value="1"/>
</dbReference>
<dbReference type="Pfam" id="PF13018">
    <property type="entry name" value="ESPR"/>
    <property type="match status" value="1"/>
</dbReference>
<dbReference type="InterPro" id="IPR043990">
    <property type="entry name" value="AC_1"/>
</dbReference>
<reference evidence="5" key="1">
    <citation type="submission" date="2022-01" db="EMBL/GenBank/DDBJ databases">
        <title>Genetic Characterization of Carbapenem-resistant Citrobacter spp. from China: a multicenter study.</title>
        <authorList>
            <person name="Ye L."/>
        </authorList>
    </citation>
    <scope>NUCLEOTIDE SEQUENCE</scope>
    <source>
        <strain evidence="5">IR5432</strain>
    </source>
</reference>
<name>A0A9X4GGA3_9ENTR</name>
<dbReference type="Proteomes" id="UP001147005">
    <property type="component" value="Unassembled WGS sequence"/>
</dbReference>
<feature type="region of interest" description="Disordered" evidence="3">
    <location>
        <begin position="1070"/>
        <end position="1148"/>
    </location>
</feature>
<dbReference type="InterPro" id="IPR006315">
    <property type="entry name" value="OM_autotransptr_brl_dom"/>
</dbReference>
<dbReference type="Gene3D" id="2.40.128.130">
    <property type="entry name" value="Autotransporter beta-domain"/>
    <property type="match status" value="1"/>
</dbReference>
<feature type="compositionally biased region" description="Acidic residues" evidence="3">
    <location>
        <begin position="1075"/>
        <end position="1091"/>
    </location>
</feature>
<dbReference type="SMART" id="SM00869">
    <property type="entry name" value="Autotransporter"/>
    <property type="match status" value="1"/>
</dbReference>
<feature type="domain" description="Autotransporter" evidence="4">
    <location>
        <begin position="1179"/>
        <end position="1459"/>
    </location>
</feature>
<dbReference type="PROSITE" id="PS51208">
    <property type="entry name" value="AUTOTRANSPORTER"/>
    <property type="match status" value="1"/>
</dbReference>
<dbReference type="CDD" id="cd01344">
    <property type="entry name" value="PL2_Passenger_AT"/>
    <property type="match status" value="1"/>
</dbReference>
<dbReference type="InterPro" id="IPR036709">
    <property type="entry name" value="Autotransporte_beta_dom_sf"/>
</dbReference>
<gene>
    <name evidence="5" type="ORF">L2111_02460</name>
</gene>
<evidence type="ECO:0000313" key="5">
    <source>
        <dbReference type="EMBL" id="MDE9616961.1"/>
    </source>
</evidence>
<dbReference type="InterPro" id="IPR013425">
    <property type="entry name" value="Autotrns_rpt"/>
</dbReference>
<dbReference type="PANTHER" id="PTHR35037:SF3">
    <property type="entry name" value="C-TERMINAL REGION OF AIDA-LIKE PROTEIN"/>
    <property type="match status" value="1"/>
</dbReference>
<dbReference type="Pfam" id="PF03797">
    <property type="entry name" value="Autotransporter"/>
    <property type="match status" value="1"/>
</dbReference>
<dbReference type="NCBIfam" id="TIGR02601">
    <property type="entry name" value="autotrns_rpt"/>
    <property type="match status" value="1"/>
</dbReference>
<dbReference type="InterPro" id="IPR051551">
    <property type="entry name" value="Autotransporter_adhesion"/>
</dbReference>
<keyword evidence="1" id="KW-0732">Signal</keyword>
<dbReference type="NCBIfam" id="TIGR01414">
    <property type="entry name" value="autotrans_barl"/>
    <property type="match status" value="1"/>
</dbReference>